<dbReference type="GO" id="GO:0009451">
    <property type="term" value="P:RNA modification"/>
    <property type="evidence" value="ECO:0007669"/>
    <property type="project" value="InterPro"/>
</dbReference>
<dbReference type="NCBIfam" id="TIGR00756">
    <property type="entry name" value="PPR"/>
    <property type="match status" value="1"/>
</dbReference>
<proteinExistence type="predicted"/>
<dbReference type="InterPro" id="IPR002885">
    <property type="entry name" value="PPR_rpt"/>
</dbReference>
<evidence type="ECO:0000256" key="2">
    <source>
        <dbReference type="PROSITE-ProRule" id="PRU00708"/>
    </source>
</evidence>
<keyword evidence="1" id="KW-0677">Repeat</keyword>
<dbReference type="Proteomes" id="UP001141552">
    <property type="component" value="Unassembled WGS sequence"/>
</dbReference>
<dbReference type="Pfam" id="PF01535">
    <property type="entry name" value="PPR"/>
    <property type="match status" value="2"/>
</dbReference>
<gene>
    <name evidence="3" type="ORF">Tsubulata_049727</name>
</gene>
<evidence type="ECO:0000313" key="4">
    <source>
        <dbReference type="Proteomes" id="UP001141552"/>
    </source>
</evidence>
<keyword evidence="4" id="KW-1185">Reference proteome</keyword>
<dbReference type="Gene3D" id="1.25.40.10">
    <property type="entry name" value="Tetratricopeptide repeat domain"/>
    <property type="match status" value="2"/>
</dbReference>
<organism evidence="3 4">
    <name type="scientific">Turnera subulata</name>
    <dbReference type="NCBI Taxonomy" id="218843"/>
    <lineage>
        <taxon>Eukaryota</taxon>
        <taxon>Viridiplantae</taxon>
        <taxon>Streptophyta</taxon>
        <taxon>Embryophyta</taxon>
        <taxon>Tracheophyta</taxon>
        <taxon>Spermatophyta</taxon>
        <taxon>Magnoliopsida</taxon>
        <taxon>eudicotyledons</taxon>
        <taxon>Gunneridae</taxon>
        <taxon>Pentapetalae</taxon>
        <taxon>rosids</taxon>
        <taxon>fabids</taxon>
        <taxon>Malpighiales</taxon>
        <taxon>Passifloraceae</taxon>
        <taxon>Turnera</taxon>
    </lineage>
</organism>
<reference evidence="3" key="2">
    <citation type="journal article" date="2023" name="Plants (Basel)">
        <title>Annotation of the Turnera subulata (Passifloraceae) Draft Genome Reveals the S-Locus Evolved after the Divergence of Turneroideae from Passifloroideae in a Stepwise Manner.</title>
        <authorList>
            <person name="Henning P.M."/>
            <person name="Roalson E.H."/>
            <person name="Mir W."/>
            <person name="McCubbin A.G."/>
            <person name="Shore J.S."/>
        </authorList>
    </citation>
    <scope>NUCLEOTIDE SEQUENCE</scope>
    <source>
        <strain evidence="3">F60SS</strain>
    </source>
</reference>
<dbReference type="AlphaFoldDB" id="A0A9Q0GAE6"/>
<protein>
    <recommendedName>
        <fullName evidence="5">Pentatricopeptide repeat-containing protein</fullName>
    </recommendedName>
</protein>
<name>A0A9Q0GAE6_9ROSI</name>
<dbReference type="PANTHER" id="PTHR47926:SF432">
    <property type="entry name" value="(WILD MALAYSIAN BANANA) HYPOTHETICAL PROTEIN"/>
    <property type="match status" value="1"/>
</dbReference>
<evidence type="ECO:0000256" key="1">
    <source>
        <dbReference type="ARBA" id="ARBA00022737"/>
    </source>
</evidence>
<dbReference type="InterPro" id="IPR046960">
    <property type="entry name" value="PPR_At4g14850-like_plant"/>
</dbReference>
<reference evidence="3" key="1">
    <citation type="submission" date="2022-02" db="EMBL/GenBank/DDBJ databases">
        <authorList>
            <person name="Henning P.M."/>
            <person name="McCubbin A.G."/>
            <person name="Shore J.S."/>
        </authorList>
    </citation>
    <scope>NUCLEOTIDE SEQUENCE</scope>
    <source>
        <strain evidence="3">F60SS</strain>
        <tissue evidence="3">Leaves</tissue>
    </source>
</reference>
<accession>A0A9Q0GAE6</accession>
<dbReference type="GO" id="GO:0003723">
    <property type="term" value="F:RNA binding"/>
    <property type="evidence" value="ECO:0007669"/>
    <property type="project" value="InterPro"/>
</dbReference>
<evidence type="ECO:0008006" key="5">
    <source>
        <dbReference type="Google" id="ProtNLM"/>
    </source>
</evidence>
<dbReference type="OrthoDB" id="185373at2759"/>
<dbReference type="PANTHER" id="PTHR47926">
    <property type="entry name" value="PENTATRICOPEPTIDE REPEAT-CONTAINING PROTEIN"/>
    <property type="match status" value="1"/>
</dbReference>
<feature type="repeat" description="PPR" evidence="2">
    <location>
        <begin position="119"/>
        <end position="153"/>
    </location>
</feature>
<dbReference type="EMBL" id="JAKUCV010001486">
    <property type="protein sequence ID" value="KAJ4846192.1"/>
    <property type="molecule type" value="Genomic_DNA"/>
</dbReference>
<comment type="caution">
    <text evidence="3">The sequence shown here is derived from an EMBL/GenBank/DDBJ whole genome shotgun (WGS) entry which is preliminary data.</text>
</comment>
<sequence>MASTEFNGTLEPNGELTTEALSISPLHALSVFRNIQPAGLRPDSHSFPPALKAVVKLSAFPTGTQLHCQVTRFGFGSHVTVATALLQMYSALAHFHDARKLFEGILDSSSSSSTTSSRDVTLWNAMLSGYVRLGDLRSARDLFETMPQRNIISWTALVAGYAKASLDLQAIALFRRMQLQEEVDPDHVAILALLSACAHLGALEIHEALCHLNSQSALRAGYLEMECAKFLELDEE</sequence>
<dbReference type="InterPro" id="IPR011990">
    <property type="entry name" value="TPR-like_helical_dom_sf"/>
</dbReference>
<evidence type="ECO:0000313" key="3">
    <source>
        <dbReference type="EMBL" id="KAJ4846192.1"/>
    </source>
</evidence>
<dbReference type="PROSITE" id="PS51375">
    <property type="entry name" value="PPR"/>
    <property type="match status" value="1"/>
</dbReference>